<organism evidence="9">
    <name type="scientific">Sesamum radiatum</name>
    <name type="common">Black benniseed</name>
    <dbReference type="NCBI Taxonomy" id="300843"/>
    <lineage>
        <taxon>Eukaryota</taxon>
        <taxon>Viridiplantae</taxon>
        <taxon>Streptophyta</taxon>
        <taxon>Embryophyta</taxon>
        <taxon>Tracheophyta</taxon>
        <taxon>Spermatophyta</taxon>
        <taxon>Magnoliopsida</taxon>
        <taxon>eudicotyledons</taxon>
        <taxon>Gunneridae</taxon>
        <taxon>Pentapetalae</taxon>
        <taxon>asterids</taxon>
        <taxon>lamiids</taxon>
        <taxon>Lamiales</taxon>
        <taxon>Pedaliaceae</taxon>
        <taxon>Sesamum</taxon>
    </lineage>
</organism>
<dbReference type="Gene3D" id="3.30.70.270">
    <property type="match status" value="1"/>
</dbReference>
<keyword evidence="4" id="KW-0540">Nuclease</keyword>
<dbReference type="GO" id="GO:0006508">
    <property type="term" value="P:proteolysis"/>
    <property type="evidence" value="ECO:0007669"/>
    <property type="project" value="UniProtKB-KW"/>
</dbReference>
<dbReference type="AlphaFoldDB" id="A0AAW2L0G4"/>
<keyword evidence="7" id="KW-0695">RNA-directed DNA polymerase</keyword>
<name>A0AAW2L0G4_SESRA</name>
<dbReference type="CDD" id="cd00303">
    <property type="entry name" value="retropepsin_like"/>
    <property type="match status" value="1"/>
</dbReference>
<evidence type="ECO:0000256" key="7">
    <source>
        <dbReference type="ARBA" id="ARBA00022918"/>
    </source>
</evidence>
<sequence length="506" mass="55910">MLTRSQSQSKLQHLQDSVSSLLAAVQEIRSTRDSMHESTSAAIAELQSQRPAAAPSFSPVFVCAFRVAVTPYLAPSGSFRGHLVSVLVESGSSHNILHPRVASYLNLQVDSLPHFAVMVGNGASITCSGHCPPITLLIQGHGFDIPFYLLPIHGADVVLGVRWLQTLGLFLSNFSVPSMEFYHKDSLITLTGSPPSSSPLSLSIKFASIFPLLRWLLSMLSPFYPLIFSLTPSDPLASVTHFLEDLLAVLCRFVAVFSPIPSLPPSHHMITVSILPPILLLSTLNCMSMLISDKETMSMLISDMLSDGLIRPSTSPFSSLVLLVKKKDGTWRFCPDYRALNAITIKDRFSIPTIDELIDELQGASKIDLRSGYHQIRMASEDVHKTAFQTIDGHYEFLVMPFGLTNAPSKFQTAMNDLLRPHRFVIVFFDDSLVYSGTWVDHLFHLSVILDLLLSNHFFAKFSKCCFGVSTVDYLGHLISADVIRPDPSKLQLIADWPVPRSLTDL</sequence>
<dbReference type="InterPro" id="IPR043128">
    <property type="entry name" value="Rev_trsase/Diguanyl_cyclase"/>
</dbReference>
<evidence type="ECO:0000256" key="1">
    <source>
        <dbReference type="ARBA" id="ARBA00022670"/>
    </source>
</evidence>
<dbReference type="InterPro" id="IPR021109">
    <property type="entry name" value="Peptidase_aspartic_dom_sf"/>
</dbReference>
<dbReference type="GO" id="GO:0004519">
    <property type="term" value="F:endonuclease activity"/>
    <property type="evidence" value="ECO:0007669"/>
    <property type="project" value="UniProtKB-KW"/>
</dbReference>
<reference evidence="9" key="2">
    <citation type="journal article" date="2024" name="Plant">
        <title>Genomic evolution and insights into agronomic trait innovations of Sesamum species.</title>
        <authorList>
            <person name="Miao H."/>
            <person name="Wang L."/>
            <person name="Qu L."/>
            <person name="Liu H."/>
            <person name="Sun Y."/>
            <person name="Le M."/>
            <person name="Wang Q."/>
            <person name="Wei S."/>
            <person name="Zheng Y."/>
            <person name="Lin W."/>
            <person name="Duan Y."/>
            <person name="Cao H."/>
            <person name="Xiong S."/>
            <person name="Wang X."/>
            <person name="Wei L."/>
            <person name="Li C."/>
            <person name="Ma Q."/>
            <person name="Ju M."/>
            <person name="Zhao R."/>
            <person name="Li G."/>
            <person name="Mu C."/>
            <person name="Tian Q."/>
            <person name="Mei H."/>
            <person name="Zhang T."/>
            <person name="Gao T."/>
            <person name="Zhang H."/>
        </authorList>
    </citation>
    <scope>NUCLEOTIDE SEQUENCE</scope>
    <source>
        <strain evidence="9">G02</strain>
    </source>
</reference>
<evidence type="ECO:0000259" key="8">
    <source>
        <dbReference type="Pfam" id="PF00078"/>
    </source>
</evidence>
<reference evidence="9" key="1">
    <citation type="submission" date="2020-06" db="EMBL/GenBank/DDBJ databases">
        <authorList>
            <person name="Li T."/>
            <person name="Hu X."/>
            <person name="Zhang T."/>
            <person name="Song X."/>
            <person name="Zhang H."/>
            <person name="Dai N."/>
            <person name="Sheng W."/>
            <person name="Hou X."/>
            <person name="Wei L."/>
        </authorList>
    </citation>
    <scope>NUCLEOTIDE SEQUENCE</scope>
    <source>
        <strain evidence="9">G02</strain>
        <tissue evidence="9">Leaf</tissue>
    </source>
</reference>
<evidence type="ECO:0000256" key="4">
    <source>
        <dbReference type="ARBA" id="ARBA00022722"/>
    </source>
</evidence>
<dbReference type="InterPro" id="IPR053134">
    <property type="entry name" value="RNA-dir_DNA_polymerase"/>
</dbReference>
<protein>
    <submittedName>
        <fullName evidence="9">Transposon Ty3-G Gag-Pol polyprotein</fullName>
    </submittedName>
</protein>
<dbReference type="InterPro" id="IPR043502">
    <property type="entry name" value="DNA/RNA_pol_sf"/>
</dbReference>
<proteinExistence type="predicted"/>
<dbReference type="Pfam" id="PF00078">
    <property type="entry name" value="RVT_1"/>
    <property type="match status" value="1"/>
</dbReference>
<dbReference type="Gene3D" id="2.40.70.10">
    <property type="entry name" value="Acid Proteases"/>
    <property type="match status" value="1"/>
</dbReference>
<dbReference type="Gene3D" id="3.10.10.10">
    <property type="entry name" value="HIV Type 1 Reverse Transcriptase, subunit A, domain 1"/>
    <property type="match status" value="1"/>
</dbReference>
<dbReference type="SUPFAM" id="SSF56672">
    <property type="entry name" value="DNA/RNA polymerases"/>
    <property type="match status" value="1"/>
</dbReference>
<dbReference type="Pfam" id="PF08284">
    <property type="entry name" value="RVP_2"/>
    <property type="match status" value="1"/>
</dbReference>
<accession>A0AAW2L0G4</accession>
<evidence type="ECO:0000256" key="3">
    <source>
        <dbReference type="ARBA" id="ARBA00022695"/>
    </source>
</evidence>
<dbReference type="CDD" id="cd01647">
    <property type="entry name" value="RT_LTR"/>
    <property type="match status" value="1"/>
</dbReference>
<dbReference type="PANTHER" id="PTHR24559">
    <property type="entry name" value="TRANSPOSON TY3-I GAG-POL POLYPROTEIN"/>
    <property type="match status" value="1"/>
</dbReference>
<keyword evidence="2" id="KW-0808">Transferase</keyword>
<evidence type="ECO:0000256" key="2">
    <source>
        <dbReference type="ARBA" id="ARBA00022679"/>
    </source>
</evidence>
<evidence type="ECO:0000256" key="6">
    <source>
        <dbReference type="ARBA" id="ARBA00022801"/>
    </source>
</evidence>
<dbReference type="GO" id="GO:0003964">
    <property type="term" value="F:RNA-directed DNA polymerase activity"/>
    <property type="evidence" value="ECO:0007669"/>
    <property type="project" value="UniProtKB-KW"/>
</dbReference>
<keyword evidence="1" id="KW-0645">Protease</keyword>
<dbReference type="SUPFAM" id="SSF50630">
    <property type="entry name" value="Acid proteases"/>
    <property type="match status" value="1"/>
</dbReference>
<comment type="caution">
    <text evidence="9">The sequence shown here is derived from an EMBL/GenBank/DDBJ whole genome shotgun (WGS) entry which is preliminary data.</text>
</comment>
<keyword evidence="6" id="KW-0378">Hydrolase</keyword>
<dbReference type="PANTHER" id="PTHR24559:SF434">
    <property type="entry name" value="RNA-DIRECTED DNA POLYMERASE HOMOLOG"/>
    <property type="match status" value="1"/>
</dbReference>
<dbReference type="GO" id="GO:0008233">
    <property type="term" value="F:peptidase activity"/>
    <property type="evidence" value="ECO:0007669"/>
    <property type="project" value="UniProtKB-KW"/>
</dbReference>
<dbReference type="EMBL" id="JACGWJ010000026">
    <property type="protein sequence ID" value="KAL0312114.1"/>
    <property type="molecule type" value="Genomic_DNA"/>
</dbReference>
<gene>
    <name evidence="9" type="ORF">Sradi_5610700</name>
</gene>
<evidence type="ECO:0000313" key="9">
    <source>
        <dbReference type="EMBL" id="KAL0312114.1"/>
    </source>
</evidence>
<keyword evidence="3" id="KW-0548">Nucleotidyltransferase</keyword>
<feature type="domain" description="Reverse transcriptase" evidence="8">
    <location>
        <begin position="324"/>
        <end position="477"/>
    </location>
</feature>
<evidence type="ECO:0000256" key="5">
    <source>
        <dbReference type="ARBA" id="ARBA00022759"/>
    </source>
</evidence>
<dbReference type="FunFam" id="3.10.10.10:FF:000007">
    <property type="entry name" value="Retrovirus-related Pol polyprotein from transposon 17.6-like Protein"/>
    <property type="match status" value="1"/>
</dbReference>
<keyword evidence="5" id="KW-0255">Endonuclease</keyword>
<dbReference type="InterPro" id="IPR000477">
    <property type="entry name" value="RT_dom"/>
</dbReference>